<comment type="subcellular location">
    <subcellularLocation>
        <location evidence="1">Membrane</location>
        <topology evidence="1">Single-pass membrane protein</topology>
    </subcellularLocation>
</comment>
<evidence type="ECO:0000313" key="7">
    <source>
        <dbReference type="Proteomes" id="UP001142610"/>
    </source>
</evidence>
<evidence type="ECO:0000313" key="6">
    <source>
        <dbReference type="EMBL" id="MCQ8186195.1"/>
    </source>
</evidence>
<keyword evidence="7" id="KW-1185">Reference proteome</keyword>
<evidence type="ECO:0000259" key="5">
    <source>
        <dbReference type="Pfam" id="PF04357"/>
    </source>
</evidence>
<protein>
    <submittedName>
        <fullName evidence="6">Translocation/assembly module TamB domain-containing protein</fullName>
    </submittedName>
</protein>
<accession>A0A9X2RIL6</accession>
<dbReference type="GO" id="GO:0097347">
    <property type="term" value="C:TAM protein secretion complex"/>
    <property type="evidence" value="ECO:0007669"/>
    <property type="project" value="TreeGrafter"/>
</dbReference>
<evidence type="ECO:0000256" key="4">
    <source>
        <dbReference type="ARBA" id="ARBA00023136"/>
    </source>
</evidence>
<reference evidence="6" key="1">
    <citation type="submission" date="2022-07" db="EMBL/GenBank/DDBJ databases">
        <title>Parvularcula maris sp. nov., an algicidal bacterium isolated from seawater.</title>
        <authorList>
            <person name="Li F."/>
        </authorList>
    </citation>
    <scope>NUCLEOTIDE SEQUENCE</scope>
    <source>
        <strain evidence="6">BGMRC 0090</strain>
    </source>
</reference>
<dbReference type="Proteomes" id="UP001142610">
    <property type="component" value="Unassembled WGS sequence"/>
</dbReference>
<dbReference type="GO" id="GO:0005886">
    <property type="term" value="C:plasma membrane"/>
    <property type="evidence" value="ECO:0007669"/>
    <property type="project" value="InterPro"/>
</dbReference>
<dbReference type="InterPro" id="IPR007452">
    <property type="entry name" value="TamB_C"/>
</dbReference>
<evidence type="ECO:0000256" key="3">
    <source>
        <dbReference type="ARBA" id="ARBA00022989"/>
    </source>
</evidence>
<feature type="domain" description="Translocation and assembly module TamB C-terminal" evidence="5">
    <location>
        <begin position="962"/>
        <end position="1307"/>
    </location>
</feature>
<sequence>MKRFAAISLGTIGVLIGLIVLMLIVLTQVSLPGLGTADPQAGDRSTSRNIGIALVDRISRPIIEDAVREQLGSDISYGEIEGKLPAEIILTDVVLSAGGEVWARADRFVLEWDPLDLISGQVHIETVVLKDGAFLAMPPSVEREEQPEEESSPPSIPDVKLDSLIISDFVLGERILGQRYVFSLESGGRYQDGEIIAELSARTQEGTDRIGLNAFYDEEEVQLSLDLLSEETGLLSTLIKAEDRTELQLEASGELSALTAEIAATAGVYGDLRGSLGGSMDALDRLQATLRWQPGSFLPAEAASALGEEVVLSAVGQLREEVLVVDIERLQAAFGRLGGRIEAGLGEAQSVNAEISGNIEPAVLEPYGAADLGGAFALNADAAAVEDGYAFAAALTAGKVQLTVEDGRSTEEVLFDGRVAATAKGVALDIPQLDPFLAEGASLAGDLRYTAEGMAVGRDLRVQLGTRQGQRVIVTGSGSYATETQGVRANLDLRAGAGALTILSGQEGFQGPLAATVQADGTTERLAVNLGASLPAGQIDGNAFGAGQLNANLTGLPGAPSGNVELSSADGSYEGRAVFAMAGRELSVTEFTLQAGELSGQGTARYNLDTQAAAVDVDLDAGRRTTLVTGQILSGTLEIDARTGEGLNPVDVTAQGRRLRLDDYELGALNLTAQGPRSAIAFDLAATDVGGGGLFITEAASRGTVDAEGDIEIALDTFRAALPGEDQVVSLAAPTRISIGETISVAPTTIDYLEDGVITAEAQIAPRRWTANVEARAIPIPNADATANLDLSLDTDQGTPATFSLAANATGQDETNYSLTADGRWTGEFVQADAQILREGEEVLGTIDAQLPISLQRQPAIGIALEDDGLNVRVRYEDRIAPLLAFAAIEAPPVTGRINADLTVTGGLAAPQAQGRIDLDGARFEDQQVGLTLSELTGGVTFNYTADGTHGEINITGSGANGRDQSVRLTGSVDTRPDSSSVDINLVLDEAQLADSTELELRVTSEINLTGTLSEMLLAGNVRLDELDLTIPELEGGEEVPTYAPVNIVRVDGELDDRAEEIETPQQSGPVINLNLDIGARNGLFVRGRGLQSEWSADLQVRGTADDPRIGGAIRLEDGNLSLGGRTFELTEGLIGFQRSQEINPIIDLQAQTEAGEGINTVTAIINVEGPADDPEISFTSSPRLPEEDVLALILFGRRANDLGAAEALQLAQAGATLSGAFGSGGGMGAGLRSGLGLDRLDIDPSGRALTVGKYISEDIYVSARQSLSEVGTIISVVYEITRSISLETTLQPDGAQTLGANYKRDY</sequence>
<dbReference type="PANTHER" id="PTHR36985">
    <property type="entry name" value="TRANSLOCATION AND ASSEMBLY MODULE SUBUNIT TAMB"/>
    <property type="match status" value="1"/>
</dbReference>
<gene>
    <name evidence="6" type="ORF">NOG11_12475</name>
</gene>
<dbReference type="EMBL" id="JANIBC010000014">
    <property type="protein sequence ID" value="MCQ8186195.1"/>
    <property type="molecule type" value="Genomic_DNA"/>
</dbReference>
<evidence type="ECO:0000256" key="1">
    <source>
        <dbReference type="ARBA" id="ARBA00004167"/>
    </source>
</evidence>
<keyword evidence="2" id="KW-0812">Transmembrane</keyword>
<dbReference type="GO" id="GO:0009306">
    <property type="term" value="P:protein secretion"/>
    <property type="evidence" value="ECO:0007669"/>
    <property type="project" value="InterPro"/>
</dbReference>
<dbReference type="RefSeq" id="WP_256620092.1">
    <property type="nucleotide sequence ID" value="NZ_JANIBC010000014.1"/>
</dbReference>
<name>A0A9X2RIL6_9PROT</name>
<dbReference type="Pfam" id="PF04357">
    <property type="entry name" value="TamB"/>
    <property type="match status" value="1"/>
</dbReference>
<keyword evidence="3" id="KW-1133">Transmembrane helix</keyword>
<dbReference type="PANTHER" id="PTHR36985:SF1">
    <property type="entry name" value="TRANSLOCATION AND ASSEMBLY MODULE SUBUNIT TAMB"/>
    <property type="match status" value="1"/>
</dbReference>
<keyword evidence="4" id="KW-0472">Membrane</keyword>
<comment type="caution">
    <text evidence="6">The sequence shown here is derived from an EMBL/GenBank/DDBJ whole genome shotgun (WGS) entry which is preliminary data.</text>
</comment>
<evidence type="ECO:0000256" key="2">
    <source>
        <dbReference type="ARBA" id="ARBA00022692"/>
    </source>
</evidence>
<proteinExistence type="predicted"/>
<organism evidence="6 7">
    <name type="scientific">Parvularcula maris</name>
    <dbReference type="NCBI Taxonomy" id="2965077"/>
    <lineage>
        <taxon>Bacteria</taxon>
        <taxon>Pseudomonadati</taxon>
        <taxon>Pseudomonadota</taxon>
        <taxon>Alphaproteobacteria</taxon>
        <taxon>Parvularculales</taxon>
        <taxon>Parvularculaceae</taxon>
        <taxon>Parvularcula</taxon>
    </lineage>
</organism>